<comment type="caution">
    <text evidence="1">The sequence shown here is derived from an EMBL/GenBank/DDBJ whole genome shotgun (WGS) entry which is preliminary data.</text>
</comment>
<dbReference type="EMBL" id="JAPDRQ010000009">
    <property type="protein sequence ID" value="KAJ9663374.1"/>
    <property type="molecule type" value="Genomic_DNA"/>
</dbReference>
<keyword evidence="2" id="KW-1185">Reference proteome</keyword>
<protein>
    <submittedName>
        <fullName evidence="1">Threalose-6-phosphate phosphatase</fullName>
    </submittedName>
</protein>
<proteinExistence type="predicted"/>
<name>A0ACC3AIR4_9EURO</name>
<organism evidence="1 2">
    <name type="scientific">Neophaeococcomyces mojaviensis</name>
    <dbReference type="NCBI Taxonomy" id="3383035"/>
    <lineage>
        <taxon>Eukaryota</taxon>
        <taxon>Fungi</taxon>
        <taxon>Dikarya</taxon>
        <taxon>Ascomycota</taxon>
        <taxon>Pezizomycotina</taxon>
        <taxon>Eurotiomycetes</taxon>
        <taxon>Chaetothyriomycetidae</taxon>
        <taxon>Chaetothyriales</taxon>
        <taxon>Chaetothyriales incertae sedis</taxon>
        <taxon>Neophaeococcomyces</taxon>
    </lineage>
</organism>
<dbReference type="Proteomes" id="UP001172386">
    <property type="component" value="Unassembled WGS sequence"/>
</dbReference>
<evidence type="ECO:0000313" key="2">
    <source>
        <dbReference type="Proteomes" id="UP001172386"/>
    </source>
</evidence>
<sequence length="840" mass="93116">MLVESDPSGASSTTSVKGCPQLLRSDRVFLTILRDPAADSNREMITDSENVDIKKGNGFEKLGMTGRIISVVPQLPSVIAVSKNNEAQLSPRPSDSSIYNCLEYLSTTSQCEHTIVGWTGEIFSTGDPELTNPSASESHYPRRSSEDDKFIQCAASTQKKIEDNLVATHKNCEIVPIWLGENSAAIDRTIMLGDQKRWTRFTDELVRPVLHNDYPTLLQNFHSGDTVSSETIQKYYDDHKTIIGEYVKAVLKVYKPGDIIWIHDYQLMLLSNELRQQLPDAHIVYFQHTNWPTNNFFEVLPEWKSHISGILGASMIGVQHQDSKDQVLELCNRKTAVQDKSADTEAEEIGNKIVVVPTGYYFAAAHGTARKQGQAYEKLSELKTILDGKNVVAAYARLDNVEGIRAVLKGLDHFLKKHPQSSDEVALVLITTAGEVPHVADSKDKGLSKSHHPGDILSNGTGSSELAGVTTEDRTESLINKIKNELGPEIFSSVIPQYISLSQYLTLLRSAKLGLVTTHDSGVNATVMEFAACQENKHSPLLLSNLSCTDRDFGEKDGVIAVDLLDPESLSNGIVQGFNMDADEKRNRHQKLSNQVKHISIAKWVNMFLSKACKKFALDASKLNMEKLGKAYAESPKRLLVFDYDGTLTPLVNDPEAAIPTQSVLESIVRLSSDPKTELWLVSGRSKVFLEKHFGHIKSVGLSAEHGCFMRQPGAEEWISLAESMDMGWHAVAGKVFDRLAMEVPGSEVERKEVAIVWHYRNADQAVGLRVAKEKQAELETELRNWDVEVGLGSNILEVKPKSLNKGVIVSRLVDEIFDSEKGFVFCAGDDTTDEGEFEF</sequence>
<evidence type="ECO:0000313" key="1">
    <source>
        <dbReference type="EMBL" id="KAJ9663374.1"/>
    </source>
</evidence>
<accession>A0ACC3AIR4</accession>
<reference evidence="1" key="1">
    <citation type="submission" date="2022-10" db="EMBL/GenBank/DDBJ databases">
        <title>Culturing micro-colonial fungi from biological soil crusts in the Mojave desert and describing Neophaeococcomyces mojavensis, and introducing the new genera and species Taxawa tesnikishii.</title>
        <authorList>
            <person name="Kurbessoian T."/>
            <person name="Stajich J.E."/>
        </authorList>
    </citation>
    <scope>NUCLEOTIDE SEQUENCE</scope>
    <source>
        <strain evidence="1">JES_112</strain>
    </source>
</reference>
<gene>
    <name evidence="1" type="primary">TPS2</name>
    <name evidence="1" type="ORF">H2198_000891</name>
</gene>